<keyword evidence="2" id="KW-1185">Reference proteome</keyword>
<protein>
    <submittedName>
        <fullName evidence="1">Uncharacterized protein LOC103506659</fullName>
    </submittedName>
</protein>
<dbReference type="AlphaFoldDB" id="A0A7T8KLY5"/>
<evidence type="ECO:0000313" key="2">
    <source>
        <dbReference type="Proteomes" id="UP000595437"/>
    </source>
</evidence>
<name>A0A7T8KLY5_CALRO</name>
<evidence type="ECO:0000313" key="1">
    <source>
        <dbReference type="EMBL" id="QQP58333.1"/>
    </source>
</evidence>
<organism evidence="1 2">
    <name type="scientific">Caligus rogercresseyi</name>
    <name type="common">Sea louse</name>
    <dbReference type="NCBI Taxonomy" id="217165"/>
    <lineage>
        <taxon>Eukaryota</taxon>
        <taxon>Metazoa</taxon>
        <taxon>Ecdysozoa</taxon>
        <taxon>Arthropoda</taxon>
        <taxon>Crustacea</taxon>
        <taxon>Multicrustacea</taxon>
        <taxon>Hexanauplia</taxon>
        <taxon>Copepoda</taxon>
        <taxon>Siphonostomatoida</taxon>
        <taxon>Caligidae</taxon>
        <taxon>Caligus</taxon>
    </lineage>
</organism>
<dbReference type="Proteomes" id="UP000595437">
    <property type="component" value="Chromosome 2"/>
</dbReference>
<dbReference type="EMBL" id="CP045891">
    <property type="protein sequence ID" value="QQP58333.1"/>
    <property type="molecule type" value="Genomic_DNA"/>
</dbReference>
<reference evidence="2" key="1">
    <citation type="submission" date="2021-01" db="EMBL/GenBank/DDBJ databases">
        <title>Caligus Genome Assembly.</title>
        <authorList>
            <person name="Gallardo-Escarate C."/>
        </authorList>
    </citation>
    <scope>NUCLEOTIDE SEQUENCE [LARGE SCALE GENOMIC DNA]</scope>
</reference>
<accession>A0A7T8KLY5</accession>
<dbReference type="OrthoDB" id="5949854at2759"/>
<sequence length="181" mass="20537">MGNPFEEESQDLLILDSKDIAGPAAVETVMNAKKIGQEQFEAFTRECLLDRTKAVDDPIPRNKLKVFSTSTPRSKSKAIVQMLKPAASKTFEEYAHQMFFPYISTKLQTVSRLDLIWDTYLADSLKGSTRAKRGQGVRRRVVAAAAIPGNWQNFLRVDSNKTELFKFLSTALLEWFDQEDK</sequence>
<dbReference type="PANTHER" id="PTHR47018">
    <property type="entry name" value="CXC DOMAIN-CONTAINING PROTEIN-RELATED"/>
    <property type="match status" value="1"/>
</dbReference>
<proteinExistence type="predicted"/>
<gene>
    <name evidence="1" type="ORF">FKW44_003608</name>
</gene>